<organism evidence="2 3">
    <name type="scientific">Streptomyces enissocaesilis</name>
    <dbReference type="NCBI Taxonomy" id="332589"/>
    <lineage>
        <taxon>Bacteria</taxon>
        <taxon>Bacillati</taxon>
        <taxon>Actinomycetota</taxon>
        <taxon>Actinomycetes</taxon>
        <taxon>Kitasatosporales</taxon>
        <taxon>Streptomycetaceae</taxon>
        <taxon>Streptomyces</taxon>
        <taxon>Streptomyces rochei group</taxon>
    </lineage>
</organism>
<accession>A0ABN3XNR5</accession>
<gene>
    <name evidence="2" type="ORF">GCM10010446_59830</name>
</gene>
<feature type="region of interest" description="Disordered" evidence="1">
    <location>
        <begin position="53"/>
        <end position="73"/>
    </location>
</feature>
<proteinExistence type="predicted"/>
<protein>
    <submittedName>
        <fullName evidence="2">Uncharacterized protein</fullName>
    </submittedName>
</protein>
<dbReference type="EMBL" id="BAAAUD010000057">
    <property type="protein sequence ID" value="GAA2966175.1"/>
    <property type="molecule type" value="Genomic_DNA"/>
</dbReference>
<evidence type="ECO:0000313" key="3">
    <source>
        <dbReference type="Proteomes" id="UP001500403"/>
    </source>
</evidence>
<evidence type="ECO:0000256" key="1">
    <source>
        <dbReference type="SAM" id="MobiDB-lite"/>
    </source>
</evidence>
<comment type="caution">
    <text evidence="2">The sequence shown here is derived from an EMBL/GenBank/DDBJ whole genome shotgun (WGS) entry which is preliminary data.</text>
</comment>
<evidence type="ECO:0000313" key="2">
    <source>
        <dbReference type="EMBL" id="GAA2966175.1"/>
    </source>
</evidence>
<name>A0ABN3XNR5_9ACTN</name>
<sequence>MRIVLGVAGEWIVVAAVVDEAHDAVVAGVTERGGAYAGPQVFVDPWGAVERSGRRGREDLHTAGDRLQRHMGR</sequence>
<reference evidence="2 3" key="1">
    <citation type="journal article" date="2019" name="Int. J. Syst. Evol. Microbiol.">
        <title>The Global Catalogue of Microorganisms (GCM) 10K type strain sequencing project: providing services to taxonomists for standard genome sequencing and annotation.</title>
        <authorList>
            <consortium name="The Broad Institute Genomics Platform"/>
            <consortium name="The Broad Institute Genome Sequencing Center for Infectious Disease"/>
            <person name="Wu L."/>
            <person name="Ma J."/>
        </authorList>
    </citation>
    <scope>NUCLEOTIDE SEQUENCE [LARGE SCALE GENOMIC DNA]</scope>
    <source>
        <strain evidence="2 3">JCM 9088</strain>
    </source>
</reference>
<dbReference type="Proteomes" id="UP001500403">
    <property type="component" value="Unassembled WGS sequence"/>
</dbReference>
<keyword evidence="3" id="KW-1185">Reference proteome</keyword>